<reference evidence="2 3" key="1">
    <citation type="journal article" date="2023" name="BMC Biol.">
        <title>The compact genome of the sponge Oopsacas minuta (Hexactinellida) is lacking key metazoan core genes.</title>
        <authorList>
            <person name="Santini S."/>
            <person name="Schenkelaars Q."/>
            <person name="Jourda C."/>
            <person name="Duchesne M."/>
            <person name="Belahbib H."/>
            <person name="Rocher C."/>
            <person name="Selva M."/>
            <person name="Riesgo A."/>
            <person name="Vervoort M."/>
            <person name="Leys S.P."/>
            <person name="Kodjabachian L."/>
            <person name="Le Bivic A."/>
            <person name="Borchiellini C."/>
            <person name="Claverie J.M."/>
            <person name="Renard E."/>
        </authorList>
    </citation>
    <scope>NUCLEOTIDE SEQUENCE [LARGE SCALE GENOMIC DNA]</scope>
    <source>
        <strain evidence="2">SPO-2</strain>
    </source>
</reference>
<evidence type="ECO:0000256" key="1">
    <source>
        <dbReference type="SAM" id="MobiDB-lite"/>
    </source>
</evidence>
<proteinExistence type="predicted"/>
<feature type="region of interest" description="Disordered" evidence="1">
    <location>
        <begin position="34"/>
        <end position="68"/>
    </location>
</feature>
<gene>
    <name evidence="2" type="ORF">LOD99_12226</name>
</gene>
<keyword evidence="3" id="KW-1185">Reference proteome</keyword>
<dbReference type="EMBL" id="JAKMXF010000343">
    <property type="protein sequence ID" value="KAI6647229.1"/>
    <property type="molecule type" value="Genomic_DNA"/>
</dbReference>
<evidence type="ECO:0000313" key="2">
    <source>
        <dbReference type="EMBL" id="KAI6647229.1"/>
    </source>
</evidence>
<dbReference type="Proteomes" id="UP001165289">
    <property type="component" value="Unassembled WGS sequence"/>
</dbReference>
<organism evidence="2 3">
    <name type="scientific">Oopsacas minuta</name>
    <dbReference type="NCBI Taxonomy" id="111878"/>
    <lineage>
        <taxon>Eukaryota</taxon>
        <taxon>Metazoa</taxon>
        <taxon>Porifera</taxon>
        <taxon>Hexactinellida</taxon>
        <taxon>Hexasterophora</taxon>
        <taxon>Lyssacinosida</taxon>
        <taxon>Leucopsacidae</taxon>
        <taxon>Oopsacas</taxon>
    </lineage>
</organism>
<accession>A0AAV7JEU7</accession>
<sequence>MSEIENPQQQDAQAEPEAPKLEAVTADADLAKQEAPTAPEVVEEGKEIKEETVTKKDKGSKTSVCSVI</sequence>
<evidence type="ECO:0000313" key="3">
    <source>
        <dbReference type="Proteomes" id="UP001165289"/>
    </source>
</evidence>
<dbReference type="AlphaFoldDB" id="A0AAV7JEU7"/>
<name>A0AAV7JEU7_9METZ</name>
<protein>
    <submittedName>
        <fullName evidence="2">Uncharacterized protein</fullName>
    </submittedName>
</protein>
<feature type="compositionally biased region" description="Basic and acidic residues" evidence="1">
    <location>
        <begin position="43"/>
        <end position="60"/>
    </location>
</feature>
<comment type="caution">
    <text evidence="2">The sequence shown here is derived from an EMBL/GenBank/DDBJ whole genome shotgun (WGS) entry which is preliminary data.</text>
</comment>